<evidence type="ECO:0000256" key="1">
    <source>
        <dbReference type="SAM" id="MobiDB-lite"/>
    </source>
</evidence>
<feature type="compositionally biased region" description="Polar residues" evidence="1">
    <location>
        <begin position="23"/>
        <end position="40"/>
    </location>
</feature>
<comment type="caution">
    <text evidence="2">The sequence shown here is derived from an EMBL/GenBank/DDBJ whole genome shotgun (WGS) entry which is preliminary data.</text>
</comment>
<name>A0A5D3CVY0_CUCMM</name>
<evidence type="ECO:0008006" key="4">
    <source>
        <dbReference type="Google" id="ProtNLM"/>
    </source>
</evidence>
<evidence type="ECO:0000313" key="2">
    <source>
        <dbReference type="EMBL" id="TYK14566.1"/>
    </source>
</evidence>
<proteinExistence type="predicted"/>
<organism evidence="2 3">
    <name type="scientific">Cucumis melo var. makuwa</name>
    <name type="common">Oriental melon</name>
    <dbReference type="NCBI Taxonomy" id="1194695"/>
    <lineage>
        <taxon>Eukaryota</taxon>
        <taxon>Viridiplantae</taxon>
        <taxon>Streptophyta</taxon>
        <taxon>Embryophyta</taxon>
        <taxon>Tracheophyta</taxon>
        <taxon>Spermatophyta</taxon>
        <taxon>Magnoliopsida</taxon>
        <taxon>eudicotyledons</taxon>
        <taxon>Gunneridae</taxon>
        <taxon>Pentapetalae</taxon>
        <taxon>rosids</taxon>
        <taxon>fabids</taxon>
        <taxon>Cucurbitales</taxon>
        <taxon>Cucurbitaceae</taxon>
        <taxon>Benincaseae</taxon>
        <taxon>Cucumis</taxon>
    </lineage>
</organism>
<dbReference type="AlphaFoldDB" id="A0A5D3CVY0"/>
<accession>A0A5D3CVY0</accession>
<feature type="compositionally biased region" description="Low complexity" evidence="1">
    <location>
        <begin position="1"/>
        <end position="14"/>
    </location>
</feature>
<dbReference type="EMBL" id="SSTD01009281">
    <property type="protein sequence ID" value="TYK14566.1"/>
    <property type="molecule type" value="Genomic_DNA"/>
</dbReference>
<protein>
    <recommendedName>
        <fullName evidence="4">Ty3-gypsy retrotransposon protein</fullName>
    </recommendedName>
</protein>
<dbReference type="Proteomes" id="UP000321947">
    <property type="component" value="Unassembled WGS sequence"/>
</dbReference>
<evidence type="ECO:0000313" key="3">
    <source>
        <dbReference type="Proteomes" id="UP000321947"/>
    </source>
</evidence>
<reference evidence="2 3" key="1">
    <citation type="submission" date="2019-08" db="EMBL/GenBank/DDBJ databases">
        <title>Draft genome sequences of two oriental melons (Cucumis melo L. var makuwa).</title>
        <authorList>
            <person name="Kwon S.-Y."/>
        </authorList>
    </citation>
    <scope>NUCLEOTIDE SEQUENCE [LARGE SCALE GENOMIC DNA]</scope>
    <source>
        <strain evidence="3">cv. Chang Bougi</strain>
        <tissue evidence="2">Leaf</tissue>
    </source>
</reference>
<gene>
    <name evidence="2" type="ORF">E5676_scaffold552G00510</name>
</gene>
<sequence>MTSKKAASKSSVASDTYKGPITRSCSKGITQEQDQGSNIAKSKKKAHPDVVSVMMVDIMTEAAMAEM</sequence>
<feature type="region of interest" description="Disordered" evidence="1">
    <location>
        <begin position="1"/>
        <end position="47"/>
    </location>
</feature>